<keyword evidence="1" id="KW-1133">Transmembrane helix</keyword>
<proteinExistence type="predicted"/>
<keyword evidence="2" id="KW-0732">Signal</keyword>
<dbReference type="EMBL" id="JACJVN010000051">
    <property type="protein sequence ID" value="MBB6678148.1"/>
    <property type="molecule type" value="Genomic_DNA"/>
</dbReference>
<keyword evidence="1" id="KW-0472">Membrane</keyword>
<feature type="transmembrane region" description="Helical" evidence="1">
    <location>
        <begin position="217"/>
        <end position="237"/>
    </location>
</feature>
<evidence type="ECO:0000256" key="2">
    <source>
        <dbReference type="SAM" id="SignalP"/>
    </source>
</evidence>
<evidence type="ECO:0000313" key="3">
    <source>
        <dbReference type="EMBL" id="MBB6678148.1"/>
    </source>
</evidence>
<organism evidence="3 4">
    <name type="scientific">Cohnella lubricantis</name>
    <dbReference type="NCBI Taxonomy" id="2163172"/>
    <lineage>
        <taxon>Bacteria</taxon>
        <taxon>Bacillati</taxon>
        <taxon>Bacillota</taxon>
        <taxon>Bacilli</taxon>
        <taxon>Bacillales</taxon>
        <taxon>Paenibacillaceae</taxon>
        <taxon>Cohnella</taxon>
    </lineage>
</organism>
<dbReference type="Proteomes" id="UP000574133">
    <property type="component" value="Unassembled WGS sequence"/>
</dbReference>
<evidence type="ECO:0000313" key="4">
    <source>
        <dbReference type="Proteomes" id="UP000574133"/>
    </source>
</evidence>
<feature type="chain" id="PRO_5039653722" description="DUF3153 domain-containing protein" evidence="2">
    <location>
        <begin position="28"/>
        <end position="247"/>
    </location>
</feature>
<evidence type="ECO:0008006" key="5">
    <source>
        <dbReference type="Google" id="ProtNLM"/>
    </source>
</evidence>
<accession>A0A841TFU1</accession>
<feature type="signal peptide" evidence="2">
    <location>
        <begin position="1"/>
        <end position="27"/>
    </location>
</feature>
<evidence type="ECO:0000256" key="1">
    <source>
        <dbReference type="SAM" id="Phobius"/>
    </source>
</evidence>
<sequence length="247" mass="27458">MLIPKNMVRWPLLSAALILLSALLASCAQGEAHVTIHRNGTADLDLSASVSRRTLELIGQPDLPKQLSDILQRNGMAAAVEDDGSQTGIRATRHLNLKDMADRPITLPEGMELEQSTERKFFYTRYHVAVTMDMVRLLRGSGEGNDWSQSIASMPALAKKLVERQMDLDFLLTFPIKPGANNADEIQDRGRTLVWHLNLFSDNRFETSLAVPNVRHIAYTAGPALLLLTAGIVIAIVRARRRGRRTR</sequence>
<keyword evidence="1" id="KW-0812">Transmembrane</keyword>
<dbReference type="PROSITE" id="PS51257">
    <property type="entry name" value="PROKAR_LIPOPROTEIN"/>
    <property type="match status" value="1"/>
</dbReference>
<dbReference type="AlphaFoldDB" id="A0A841TFU1"/>
<reference evidence="3 4" key="1">
    <citation type="submission" date="2020-08" db="EMBL/GenBank/DDBJ databases">
        <title>Cohnella phylogeny.</title>
        <authorList>
            <person name="Dunlap C."/>
        </authorList>
    </citation>
    <scope>NUCLEOTIDE SEQUENCE [LARGE SCALE GENOMIC DNA]</scope>
    <source>
        <strain evidence="3 4">DSM 103658</strain>
    </source>
</reference>
<name>A0A841TFU1_9BACL</name>
<protein>
    <recommendedName>
        <fullName evidence="5">DUF3153 domain-containing protein</fullName>
    </recommendedName>
</protein>
<gene>
    <name evidence="3" type="ORF">H4Q31_12645</name>
</gene>
<keyword evidence="4" id="KW-1185">Reference proteome</keyword>
<comment type="caution">
    <text evidence="3">The sequence shown here is derived from an EMBL/GenBank/DDBJ whole genome shotgun (WGS) entry which is preliminary data.</text>
</comment>
<dbReference type="RefSeq" id="WP_185179422.1">
    <property type="nucleotide sequence ID" value="NZ_CBCSEP010000019.1"/>
</dbReference>